<gene>
    <name evidence="2" type="ORF">EC501_00900</name>
</gene>
<organism evidence="2 3">
    <name type="scientific">Lysinibacillus halotolerans</name>
    <dbReference type="NCBI Taxonomy" id="1368476"/>
    <lineage>
        <taxon>Bacteria</taxon>
        <taxon>Bacillati</taxon>
        <taxon>Bacillota</taxon>
        <taxon>Bacilli</taxon>
        <taxon>Bacillales</taxon>
        <taxon>Bacillaceae</taxon>
        <taxon>Lysinibacillus</taxon>
    </lineage>
</organism>
<keyword evidence="1" id="KW-0472">Membrane</keyword>
<accession>A0A3M8HIC8</accession>
<dbReference type="Proteomes" id="UP000279909">
    <property type="component" value="Unassembled WGS sequence"/>
</dbReference>
<proteinExistence type="predicted"/>
<dbReference type="Pfam" id="PF13346">
    <property type="entry name" value="ABC2_membrane_5"/>
    <property type="match status" value="1"/>
</dbReference>
<dbReference type="PANTHER" id="PTHR41309">
    <property type="entry name" value="MEMBRANE PROTEIN-RELATED"/>
    <property type="match status" value="1"/>
</dbReference>
<keyword evidence="1" id="KW-0812">Transmembrane</keyword>
<feature type="transmembrane region" description="Helical" evidence="1">
    <location>
        <begin position="16"/>
        <end position="33"/>
    </location>
</feature>
<dbReference type="PANTHER" id="PTHR41309:SF2">
    <property type="entry name" value="MEMBRANE PROTEIN"/>
    <property type="match status" value="1"/>
</dbReference>
<dbReference type="EMBL" id="RHLQ01000001">
    <property type="protein sequence ID" value="RND01761.1"/>
    <property type="molecule type" value="Genomic_DNA"/>
</dbReference>
<keyword evidence="1" id="KW-1133">Transmembrane helix</keyword>
<sequence length="208" mass="23751">MKALLLKDFLAMKSQLKMIITILLLFIVVSFFLEDSFYLVLSIFIFGTIQVTASFTYDEMSHWDLYANTLPLEKSEIVKSKYILSLLLSIGTLLLFSPILLLINYWTNGIPLIDFLPIICLMATGSLIIMSFLLPIYIKFGPQKGRLFLFLIVILPIIGFNASLSFILDKLPPVETLQKLSYVSPIFGAILFILSYMLSVKFYETKEF</sequence>
<reference evidence="2 3" key="1">
    <citation type="journal article" date="2014" name="Int. J. Syst. Evol. Microbiol.">
        <title>Lysinibacillus halotolerans sp. nov., isolated from saline-alkaline soil.</title>
        <authorList>
            <person name="Kong D."/>
            <person name="Wang Y."/>
            <person name="Zhao B."/>
            <person name="Li Y."/>
            <person name="Song J."/>
            <person name="Zhai Y."/>
            <person name="Zhang C."/>
            <person name="Wang H."/>
            <person name="Chen X."/>
            <person name="Zhao B."/>
            <person name="Ruan Z."/>
        </authorList>
    </citation>
    <scope>NUCLEOTIDE SEQUENCE [LARGE SCALE GENOMIC DNA]</scope>
    <source>
        <strain evidence="2 3">MCCC 1A12703</strain>
    </source>
</reference>
<dbReference type="RefSeq" id="WP_122970408.1">
    <property type="nucleotide sequence ID" value="NZ_RHLQ01000001.1"/>
</dbReference>
<feature type="transmembrane region" description="Helical" evidence="1">
    <location>
        <begin position="82"/>
        <end position="103"/>
    </location>
</feature>
<evidence type="ECO:0000256" key="1">
    <source>
        <dbReference type="SAM" id="Phobius"/>
    </source>
</evidence>
<evidence type="ECO:0000313" key="2">
    <source>
        <dbReference type="EMBL" id="RND01761.1"/>
    </source>
</evidence>
<comment type="caution">
    <text evidence="2">The sequence shown here is derived from an EMBL/GenBank/DDBJ whole genome shotgun (WGS) entry which is preliminary data.</text>
</comment>
<protein>
    <submittedName>
        <fullName evidence="2">ABC-2 transporter permease</fullName>
    </submittedName>
</protein>
<keyword evidence="3" id="KW-1185">Reference proteome</keyword>
<dbReference type="OrthoDB" id="1655186at2"/>
<evidence type="ECO:0000313" key="3">
    <source>
        <dbReference type="Proteomes" id="UP000279909"/>
    </source>
</evidence>
<name>A0A3M8HIC8_9BACI</name>
<feature type="transmembrane region" description="Helical" evidence="1">
    <location>
        <begin position="180"/>
        <end position="198"/>
    </location>
</feature>
<feature type="transmembrane region" description="Helical" evidence="1">
    <location>
        <begin position="115"/>
        <end position="138"/>
    </location>
</feature>
<dbReference type="InterPro" id="IPR025699">
    <property type="entry name" value="ABC2_memb-like"/>
</dbReference>
<dbReference type="AlphaFoldDB" id="A0A3M8HIC8"/>
<feature type="transmembrane region" description="Helical" evidence="1">
    <location>
        <begin position="147"/>
        <end position="168"/>
    </location>
</feature>